<protein>
    <submittedName>
        <fullName evidence="2">Uncharacterized protein</fullName>
    </submittedName>
</protein>
<evidence type="ECO:0000313" key="2">
    <source>
        <dbReference type="EMBL" id="SHN53288.1"/>
    </source>
</evidence>
<dbReference type="AlphaFoldDB" id="A0A1M7S462"/>
<evidence type="ECO:0000256" key="1">
    <source>
        <dbReference type="SAM" id="Phobius"/>
    </source>
</evidence>
<proteinExistence type="predicted"/>
<reference evidence="3" key="1">
    <citation type="submission" date="2016-12" db="EMBL/GenBank/DDBJ databases">
        <authorList>
            <person name="Varghese N."/>
            <person name="Submissions S."/>
        </authorList>
    </citation>
    <scope>NUCLEOTIDE SEQUENCE [LARGE SCALE GENOMIC DNA]</scope>
    <source>
        <strain evidence="3">DSM 13020</strain>
    </source>
</reference>
<keyword evidence="1" id="KW-0812">Transmembrane</keyword>
<keyword evidence="1" id="KW-0472">Membrane</keyword>
<dbReference type="EMBL" id="FRDJ01000002">
    <property type="protein sequence ID" value="SHN53288.1"/>
    <property type="molecule type" value="Genomic_DNA"/>
</dbReference>
<sequence>MVYTEILYAMLVLMLLLTIIATTIPAQRETLNESIRQEKAQIIAENMFWETVDATYLQNLPDNKFILTYYIDVDGHRYKVDIKAIKFDRPEK</sequence>
<organism evidence="2 3">
    <name type="scientific">Fervidobacterium gondwanense DSM 13020</name>
    <dbReference type="NCBI Taxonomy" id="1121883"/>
    <lineage>
        <taxon>Bacteria</taxon>
        <taxon>Thermotogati</taxon>
        <taxon>Thermotogota</taxon>
        <taxon>Thermotogae</taxon>
        <taxon>Thermotogales</taxon>
        <taxon>Fervidobacteriaceae</taxon>
        <taxon>Fervidobacterium</taxon>
    </lineage>
</organism>
<feature type="transmembrane region" description="Helical" evidence="1">
    <location>
        <begin position="6"/>
        <end position="26"/>
    </location>
</feature>
<evidence type="ECO:0000313" key="3">
    <source>
        <dbReference type="Proteomes" id="UP000184207"/>
    </source>
</evidence>
<dbReference type="Proteomes" id="UP000184207">
    <property type="component" value="Unassembled WGS sequence"/>
</dbReference>
<dbReference type="RefSeq" id="WP_072757939.1">
    <property type="nucleotide sequence ID" value="NZ_FRDJ01000002.1"/>
</dbReference>
<accession>A0A1M7S462</accession>
<gene>
    <name evidence="2" type="ORF">SAMN02745226_00456</name>
</gene>
<keyword evidence="3" id="KW-1185">Reference proteome</keyword>
<keyword evidence="1" id="KW-1133">Transmembrane helix</keyword>
<dbReference type="STRING" id="1121883.SAMN02745226_00456"/>
<dbReference type="OrthoDB" id="47732at2"/>
<name>A0A1M7S462_FERGO</name>